<dbReference type="PROSITE" id="PS50893">
    <property type="entry name" value="ABC_TRANSPORTER_2"/>
    <property type="match status" value="1"/>
</dbReference>
<accession>A0A0U5EY49</accession>
<dbReference type="InterPro" id="IPR050093">
    <property type="entry name" value="ABC_SmlMolc_Importer"/>
</dbReference>
<dbReference type="InterPro" id="IPR003439">
    <property type="entry name" value="ABC_transporter-like_ATP-bd"/>
</dbReference>
<evidence type="ECO:0000313" key="3">
    <source>
        <dbReference type="EMBL" id="CEF41495.1"/>
    </source>
</evidence>
<dbReference type="Proteomes" id="UP000056109">
    <property type="component" value="Chromosome I"/>
</dbReference>
<dbReference type="PANTHER" id="PTHR42781">
    <property type="entry name" value="SPERMIDINE/PUTRESCINE IMPORT ATP-BINDING PROTEIN POTA"/>
    <property type="match status" value="1"/>
</dbReference>
<evidence type="ECO:0000256" key="1">
    <source>
        <dbReference type="ARBA" id="ARBA00022448"/>
    </source>
</evidence>
<dbReference type="GO" id="GO:0005524">
    <property type="term" value="F:ATP binding"/>
    <property type="evidence" value="ECO:0007669"/>
    <property type="project" value="InterPro"/>
</dbReference>
<dbReference type="GO" id="GO:0022857">
    <property type="term" value="F:transmembrane transporter activity"/>
    <property type="evidence" value="ECO:0007669"/>
    <property type="project" value="InterPro"/>
</dbReference>
<dbReference type="PATRIC" id="fig|446692.3.peg.2277"/>
<dbReference type="KEGG" id="asz:ASN_2193"/>
<protein>
    <submittedName>
        <fullName evidence="3">ABC transporter</fullName>
    </submittedName>
</protein>
<sequence>MHTTHGSPPPMALLNFTYHPTAPGLSFSVHTGRCVALLGIGDRSQDFASLSLALAGHLPVRAGSLLVSGENVTSQPAGHRKLATIGPHTPLFPHLSVAENCLFPLKARSQLSESAMHHRVSETLALTGLDAVRSVLPGKLTAEQTFRAQLARALILRPEAIVLDHPFTGLDHASVLRQIALLEKLQRAIGLSLLLLTHNRTEALLLGDVIGVMENGHLLQLGNAPTLLQRPASESVAVAFGEANVLTGKVLYTDDDCAELRLPSGETVEAMASHGLEEHDLAAICVPPDKLSVMFPRSATLAKEETEGMVVGTLVSARHLGTVIHIRFRMQDGGELIAHRPPVHTLKDLEPGRLALLAWQTANATAFPMDQKSG</sequence>
<evidence type="ECO:0000313" key="4">
    <source>
        <dbReference type="Proteomes" id="UP000056109"/>
    </source>
</evidence>
<gene>
    <name evidence="3" type="ORF">ASN_2193</name>
</gene>
<dbReference type="Gene3D" id="3.40.50.300">
    <property type="entry name" value="P-loop containing nucleotide triphosphate hydrolases"/>
    <property type="match status" value="1"/>
</dbReference>
<dbReference type="GO" id="GO:0043190">
    <property type="term" value="C:ATP-binding cassette (ABC) transporter complex"/>
    <property type="evidence" value="ECO:0007669"/>
    <property type="project" value="InterPro"/>
</dbReference>
<dbReference type="EMBL" id="LN606600">
    <property type="protein sequence ID" value="CEF41495.1"/>
    <property type="molecule type" value="Genomic_DNA"/>
</dbReference>
<dbReference type="Pfam" id="PF08402">
    <property type="entry name" value="TOBE_2"/>
    <property type="match status" value="1"/>
</dbReference>
<dbReference type="AlphaFoldDB" id="A0A0U5EY49"/>
<dbReference type="PANTHER" id="PTHR42781:SF4">
    <property type="entry name" value="SPERMIDINE_PUTRESCINE IMPORT ATP-BINDING PROTEIN POTA"/>
    <property type="match status" value="1"/>
</dbReference>
<evidence type="ECO:0000259" key="2">
    <source>
        <dbReference type="PROSITE" id="PS50893"/>
    </source>
</evidence>
<feature type="domain" description="ABC transporter" evidence="2">
    <location>
        <begin position="1"/>
        <end position="240"/>
    </location>
</feature>
<dbReference type="SUPFAM" id="SSF52540">
    <property type="entry name" value="P-loop containing nucleoside triphosphate hydrolases"/>
    <property type="match status" value="1"/>
</dbReference>
<reference evidence="4" key="1">
    <citation type="submission" date="2014-09" db="EMBL/GenBank/DDBJ databases">
        <authorList>
            <person name="Illeghems K.G."/>
        </authorList>
    </citation>
    <scope>NUCLEOTIDE SEQUENCE [LARGE SCALE GENOMIC DNA]</scope>
    <source>
        <strain evidence="4">108B</strain>
    </source>
</reference>
<dbReference type="GO" id="GO:0016887">
    <property type="term" value="F:ATP hydrolysis activity"/>
    <property type="evidence" value="ECO:0007669"/>
    <property type="project" value="InterPro"/>
</dbReference>
<keyword evidence="1" id="KW-0813">Transport</keyword>
<dbReference type="SUPFAM" id="SSF50331">
    <property type="entry name" value="MOP-like"/>
    <property type="match status" value="1"/>
</dbReference>
<proteinExistence type="predicted"/>
<dbReference type="GeneID" id="34783235"/>
<organism evidence="3 4">
    <name type="scientific">Acetobacter senegalensis</name>
    <dbReference type="NCBI Taxonomy" id="446692"/>
    <lineage>
        <taxon>Bacteria</taxon>
        <taxon>Pseudomonadati</taxon>
        <taxon>Pseudomonadota</taxon>
        <taxon>Alphaproteobacteria</taxon>
        <taxon>Acetobacterales</taxon>
        <taxon>Acetobacteraceae</taxon>
        <taxon>Acetobacter</taxon>
    </lineage>
</organism>
<dbReference type="InterPro" id="IPR008995">
    <property type="entry name" value="Mo/tungstate-bd_C_term_dom"/>
</dbReference>
<name>A0A0U5EY49_9PROT</name>
<dbReference type="InterPro" id="IPR027417">
    <property type="entry name" value="P-loop_NTPase"/>
</dbReference>
<keyword evidence="4" id="KW-1185">Reference proteome</keyword>
<dbReference type="InterPro" id="IPR013611">
    <property type="entry name" value="Transp-assoc_OB_typ2"/>
</dbReference>
<dbReference type="RefSeq" id="WP_058988083.1">
    <property type="nucleotide sequence ID" value="NZ_LN606600.1"/>
</dbReference>
<dbReference type="Pfam" id="PF00005">
    <property type="entry name" value="ABC_tran"/>
    <property type="match status" value="1"/>
</dbReference>